<dbReference type="PANTHER" id="PTHR35397:SF1">
    <property type="entry name" value="ARMADILLO-LIKE HELICAL DOMAIN-CONTAINING PROTEIN"/>
    <property type="match status" value="1"/>
</dbReference>
<proteinExistence type="predicted"/>
<keyword evidence="3" id="KW-1185">Reference proteome</keyword>
<dbReference type="Gene3D" id="2.60.40.150">
    <property type="entry name" value="C2 domain"/>
    <property type="match status" value="1"/>
</dbReference>
<organism evidence="2 3">
    <name type="scientific">Ichthyophthirius multifiliis</name>
    <name type="common">White spot disease agent</name>
    <name type="synonym">Ich</name>
    <dbReference type="NCBI Taxonomy" id="5932"/>
    <lineage>
        <taxon>Eukaryota</taxon>
        <taxon>Sar</taxon>
        <taxon>Alveolata</taxon>
        <taxon>Ciliophora</taxon>
        <taxon>Intramacronucleata</taxon>
        <taxon>Oligohymenophorea</taxon>
        <taxon>Hymenostomatida</taxon>
        <taxon>Ophryoglenina</taxon>
        <taxon>Ichthyophthirius</taxon>
    </lineage>
</organism>
<dbReference type="RefSeq" id="XP_004024941.1">
    <property type="nucleotide sequence ID" value="XM_004024893.1"/>
</dbReference>
<evidence type="ECO:0000313" key="3">
    <source>
        <dbReference type="Proteomes" id="UP000008983"/>
    </source>
</evidence>
<reference evidence="2 3" key="1">
    <citation type="submission" date="2011-07" db="EMBL/GenBank/DDBJ databases">
        <authorList>
            <person name="Coyne R."/>
            <person name="Brami D."/>
            <person name="Johnson J."/>
            <person name="Hostetler J."/>
            <person name="Hannick L."/>
            <person name="Clark T."/>
            <person name="Cassidy-Hanley D."/>
            <person name="Inman J."/>
        </authorList>
    </citation>
    <scope>NUCLEOTIDE SEQUENCE [LARGE SCALE GENOMIC DNA]</scope>
    <source>
        <strain evidence="2 3">G5</strain>
    </source>
</reference>
<feature type="coiled-coil region" evidence="1">
    <location>
        <begin position="1152"/>
        <end position="1215"/>
    </location>
</feature>
<dbReference type="PANTHER" id="PTHR35397">
    <property type="entry name" value="C2 DOMAIN-CONTAINING PROTEIN-RELATED"/>
    <property type="match status" value="1"/>
</dbReference>
<dbReference type="CDD" id="cd00030">
    <property type="entry name" value="C2"/>
    <property type="match status" value="1"/>
</dbReference>
<dbReference type="OrthoDB" id="296689at2759"/>
<feature type="coiled-coil region" evidence="1">
    <location>
        <begin position="1282"/>
        <end position="1316"/>
    </location>
</feature>
<evidence type="ECO:0000256" key="1">
    <source>
        <dbReference type="SAM" id="Coils"/>
    </source>
</evidence>
<sequence length="1444" mass="173889">MFCRMEALFCAQNLKILQDQNVKIYPKEIYTYNFNQEEYNIYSISLIEYHKNDQEKNRKIDENNDQIELNIQRYKWMYTYLTGDVYKYNDQQIYVFSGIQGIDIYKYEDNELNFQSVKLDKQSNIGIWISDDIQQIICTSDQIVNQKYKVIARSKYCDKKENQEVSNDLNKFLNMCEISMNLQFQTKESFIDSNNINVIVTVLILFNKFKDKRLRYIKKIKQQKNMWKQNLQKAQMIPHQMKYNYIGYILMQNMQLVSFCLKFFLNTISHLQIHTNICNLIRAMLEIDPKNRLDWGQIQFVKSSYLIMMFGIQQQFKTKLITDNNNPHWKISEEFVYNCEAEDLKNSHFKLIIYDDQNQIISQVQVLLYDICTGPVHNDFFLETKEENNSIKIEKSLKHIASGDSFQFKDYKLNLNDKTKSMIRKDKTAARSETEIPYNQNNLHNHMHSHTTFEQLQAHKDMKWEFIDLQNIETPSVSFEIYADEFASSTFQFILWAHKNPEIEQVIQDANDLQKRQQQKDQINHIPNCKKQKSQQNGKEIYVEYQLIGREYISMIRFLSEDVEVKIERDQFIISEVHMQEMKLWYQGQQVGTCNGEFIVTNQPFLKQLVAGVRTEEGIVKAISLYIKKENFTQKTCIPREFKNIVNQKLALEGSVFKLYDISLTFRDRQKINDDIRQILSKIIEYLHIHSQTYQKNLYSNEDELIRAQFILIDLAKHLLEYADQVDQSLRELYYESLILINNREELDLSHMGFQQSHKQELEKYGKQIHNLKEILLDQEKLPLLKKIRICLKYENYLIETLDLVLQKLDQKGITEKERQFVENFCALAFFRIKPFKEKFIECLQASLQDQQNTLIDQWMVNLNNFSHLNTKCLYIGNFFSWEKNYNDYLMKFQKYIEYQQQLQQILTKQNWQKRISKVGVAYFSFLGEWCRYVHKQFDEKDLIPWEIIPGCEILVKSFLIRMQQLETKQFSETLKDTILALLHNENHINIYLRILYNKTNIYDAQNVFFTFDILSACFLKLKVLGKNIPINFDYEFFFRGIKLILEGENFISLSKVIWMLYYCYNLFPIQQKRYLCKIIFTNMFFKLFMHWSRSVRQVFHNFLLYKIYHLHKQHRYVNKLDLLKKQLISLNQKKYLENQEDKTSFTNELIYQDYQRMIAILEEAYKRYKEVKKKNDFLKKNLKKLKFKLYQKRILQKKKQIKQINNQEESSENNNFYDGSNQLLESLNLTIISRKQSANSLQIYTKKDSSFTENYQKEQKNEIIQQNMVDLECNSLQISSISNIDSILSDIKNNLEQEQKEQQKKMKKKNRIQRRNSANFIRNPHISQINENNNIQKIDNQLIQGIKIYRFYNEQDQQKEKLRIPRESLKYLFESWQDFNELRKQYVRWLNDWQINFNKNEDLTEDDIIQKIYSLNTPSLHVTVPHDESDFKNEFSFGCGDDW</sequence>
<dbReference type="OMA" id="CFAYVVQ"/>
<name>G0R4S5_ICHMU</name>
<dbReference type="InterPro" id="IPR035892">
    <property type="entry name" value="C2_domain_sf"/>
</dbReference>
<accession>G0R4S5</accession>
<dbReference type="Pfam" id="PF08578">
    <property type="entry name" value="DUF1765"/>
    <property type="match status" value="1"/>
</dbReference>
<dbReference type="InterPro" id="IPR013887">
    <property type="entry name" value="UPF0592"/>
</dbReference>
<dbReference type="eggNOG" id="ENOG502QSXI">
    <property type="taxonomic scope" value="Eukaryota"/>
</dbReference>
<gene>
    <name evidence="2" type="ORF">IMG5_194620</name>
</gene>
<evidence type="ECO:0008006" key="4">
    <source>
        <dbReference type="Google" id="ProtNLM"/>
    </source>
</evidence>
<dbReference type="STRING" id="857967.G0R4S5"/>
<evidence type="ECO:0000313" key="2">
    <source>
        <dbReference type="EMBL" id="EGR27513.1"/>
    </source>
</evidence>
<dbReference type="EMBL" id="GL984355">
    <property type="protein sequence ID" value="EGR27513.1"/>
    <property type="molecule type" value="Genomic_DNA"/>
</dbReference>
<protein>
    <recommendedName>
        <fullName evidence="4">C2 domain protein</fullName>
    </recommendedName>
</protein>
<keyword evidence="1" id="KW-0175">Coiled coil</keyword>
<dbReference type="Proteomes" id="UP000008983">
    <property type="component" value="Unassembled WGS sequence"/>
</dbReference>
<dbReference type="InParanoid" id="G0R4S5"/>
<dbReference type="SUPFAM" id="SSF49562">
    <property type="entry name" value="C2 domain (Calcium/lipid-binding domain, CaLB)"/>
    <property type="match status" value="1"/>
</dbReference>
<dbReference type="GeneID" id="14903587"/>